<dbReference type="EMBL" id="CP075868">
    <property type="protein sequence ID" value="QYT03130.1"/>
    <property type="molecule type" value="Genomic_DNA"/>
</dbReference>
<dbReference type="PROSITE" id="PS51186">
    <property type="entry name" value="GNAT"/>
    <property type="match status" value="1"/>
</dbReference>
<protein>
    <submittedName>
        <fullName evidence="2">Glucosamine 6-phosphate N-acetyltransferase</fullName>
    </submittedName>
</protein>
<dbReference type="Proteomes" id="UP000826661">
    <property type="component" value="Chromosome V"/>
</dbReference>
<dbReference type="PANTHER" id="PTHR13355:SF23">
    <property type="entry name" value="FAMILY N-ACETYLTRANSFERASE, PUTATIVE (AFU_ORTHOLOGUE AFUA_3G00870)-RELATED"/>
    <property type="match status" value="1"/>
</dbReference>
<keyword evidence="3" id="KW-1185">Reference proteome</keyword>
<organism evidence="2 3">
    <name type="scientific">Trichoderma simmonsii</name>
    <dbReference type="NCBI Taxonomy" id="1491479"/>
    <lineage>
        <taxon>Eukaryota</taxon>
        <taxon>Fungi</taxon>
        <taxon>Dikarya</taxon>
        <taxon>Ascomycota</taxon>
        <taxon>Pezizomycotina</taxon>
        <taxon>Sordariomycetes</taxon>
        <taxon>Hypocreomycetidae</taxon>
        <taxon>Hypocreales</taxon>
        <taxon>Hypocreaceae</taxon>
        <taxon>Trichoderma</taxon>
    </lineage>
</organism>
<dbReference type="InterPro" id="IPR016181">
    <property type="entry name" value="Acyl_CoA_acyltransferase"/>
</dbReference>
<proteinExistence type="predicted"/>
<dbReference type="GO" id="GO:0006048">
    <property type="term" value="P:UDP-N-acetylglucosamine biosynthetic process"/>
    <property type="evidence" value="ECO:0007669"/>
    <property type="project" value="UniProtKB-UniPathway"/>
</dbReference>
<gene>
    <name evidence="2" type="ORF">H0G86_010096</name>
</gene>
<sequence>MCCDLYHLKMSSFVASALPSGYIIQDGYPSVPDYLNLRSIAGLSPKTVSQASEISKGSWYGCFITSEEDNSVIGMGRIIGDGGWYFHIADMAIHPQHQRKGLGDQILKRLLWEISRKAPQDGTPYITLMADGPGRKLYQKNGFVETAPRSLGMVLETPLDR</sequence>
<dbReference type="CDD" id="cd04301">
    <property type="entry name" value="NAT_SF"/>
    <property type="match status" value="1"/>
</dbReference>
<name>A0A8G0LN64_9HYPO</name>
<dbReference type="SUPFAM" id="SSF55729">
    <property type="entry name" value="Acyl-CoA N-acyltransferases (Nat)"/>
    <property type="match status" value="1"/>
</dbReference>
<dbReference type="GO" id="GO:0008080">
    <property type="term" value="F:N-acetyltransferase activity"/>
    <property type="evidence" value="ECO:0007669"/>
    <property type="project" value="TreeGrafter"/>
</dbReference>
<dbReference type="Pfam" id="PF13508">
    <property type="entry name" value="Acetyltransf_7"/>
    <property type="match status" value="1"/>
</dbReference>
<evidence type="ECO:0000259" key="1">
    <source>
        <dbReference type="PROSITE" id="PS51186"/>
    </source>
</evidence>
<dbReference type="InterPro" id="IPR000182">
    <property type="entry name" value="GNAT_dom"/>
</dbReference>
<dbReference type="PANTHER" id="PTHR13355">
    <property type="entry name" value="GLUCOSAMINE 6-PHOSPHATE N-ACETYLTRANSFERASE"/>
    <property type="match status" value="1"/>
</dbReference>
<dbReference type="InterPro" id="IPR039143">
    <property type="entry name" value="GNPNAT1-like"/>
</dbReference>
<dbReference type="UniPathway" id="UPA00113">
    <property type="reaction ID" value="UER00529"/>
</dbReference>
<evidence type="ECO:0000313" key="2">
    <source>
        <dbReference type="EMBL" id="QYT03130.1"/>
    </source>
</evidence>
<feature type="domain" description="N-acetyltransferase" evidence="1">
    <location>
        <begin position="22"/>
        <end position="160"/>
    </location>
</feature>
<dbReference type="Gene3D" id="3.40.630.30">
    <property type="match status" value="1"/>
</dbReference>
<reference evidence="2 3" key="1">
    <citation type="journal article" date="2021" name="BMC Genomics">
        <title>Telomere-to-telomere genome assembly of asparaginase-producing Trichoderma simmonsii.</title>
        <authorList>
            <person name="Chung D."/>
            <person name="Kwon Y.M."/>
            <person name="Yang Y."/>
        </authorList>
    </citation>
    <scope>NUCLEOTIDE SEQUENCE [LARGE SCALE GENOMIC DNA]</scope>
    <source>
        <strain evidence="2 3">GH-Sj1</strain>
    </source>
</reference>
<evidence type="ECO:0000313" key="3">
    <source>
        <dbReference type="Proteomes" id="UP000826661"/>
    </source>
</evidence>
<dbReference type="AlphaFoldDB" id="A0A8G0LN64"/>
<accession>A0A8G0LN64</accession>